<evidence type="ECO:0000256" key="3">
    <source>
        <dbReference type="ARBA" id="ARBA00023239"/>
    </source>
</evidence>
<gene>
    <name evidence="5" type="ORF">UFOPK3752_00077</name>
    <name evidence="6" type="ORF">UFOPK4150_00265</name>
</gene>
<dbReference type="Gene3D" id="3.40.50.1100">
    <property type="match status" value="2"/>
</dbReference>
<accession>A0A6J7I378</accession>
<dbReference type="EMBL" id="CAFBPU010000004">
    <property type="protein sequence ID" value="CAB5021363.1"/>
    <property type="molecule type" value="Genomic_DNA"/>
</dbReference>
<dbReference type="GO" id="GO:0003941">
    <property type="term" value="F:L-serine ammonia-lyase activity"/>
    <property type="evidence" value="ECO:0007669"/>
    <property type="project" value="TreeGrafter"/>
</dbReference>
<dbReference type="InterPro" id="IPR036052">
    <property type="entry name" value="TrpB-like_PALP_sf"/>
</dbReference>
<dbReference type="AlphaFoldDB" id="A0A6J7I378"/>
<dbReference type="GO" id="GO:0009097">
    <property type="term" value="P:isoleucine biosynthetic process"/>
    <property type="evidence" value="ECO:0007669"/>
    <property type="project" value="TreeGrafter"/>
</dbReference>
<dbReference type="GO" id="GO:0004794">
    <property type="term" value="F:threonine deaminase activity"/>
    <property type="evidence" value="ECO:0007669"/>
    <property type="project" value="TreeGrafter"/>
</dbReference>
<sequence length="325" mass="33975">MSVTRVPTLEGIRAAAEMLSPPFCQTPLIHALHLSRLLDADVWIKVESINSIGSFKSRGATVAIGRAIDRRGVTQIVTSSTGNHGQGVALASLQRGIECHIFLPAEPNPVKLKMIESLGAIVHKIGEDLDHAKAEAVSFAAERGALFVDDGEDPDLMEGAGTVGLEIAEAFESLDDVFVPMGSANLAAGAATALKAIHPGVRVVAVQSEQAPAMAESFARRTAVELPAASIADGLECRVPARLALERIIALVDNVLTVPDEYLLRACHTLLDVQHLVAEPAGAAALAGAASIREELSGHTVVLLVSGSNLTPAMLTRVLALPILT</sequence>
<evidence type="ECO:0000313" key="6">
    <source>
        <dbReference type="EMBL" id="CAB5021363.1"/>
    </source>
</evidence>
<dbReference type="EMBL" id="CAFBND010000002">
    <property type="protein sequence ID" value="CAB4925104.1"/>
    <property type="molecule type" value="Genomic_DNA"/>
</dbReference>
<dbReference type="GO" id="GO:0006567">
    <property type="term" value="P:L-threonine catabolic process"/>
    <property type="evidence" value="ECO:0007669"/>
    <property type="project" value="TreeGrafter"/>
</dbReference>
<evidence type="ECO:0000313" key="5">
    <source>
        <dbReference type="EMBL" id="CAB4925104.1"/>
    </source>
</evidence>
<dbReference type="GO" id="GO:0006565">
    <property type="term" value="P:L-serine catabolic process"/>
    <property type="evidence" value="ECO:0007669"/>
    <property type="project" value="TreeGrafter"/>
</dbReference>
<dbReference type="InterPro" id="IPR001926">
    <property type="entry name" value="TrpB-like_PALP"/>
</dbReference>
<reference evidence="5" key="1">
    <citation type="submission" date="2020-05" db="EMBL/GenBank/DDBJ databases">
        <authorList>
            <person name="Chiriac C."/>
            <person name="Salcher M."/>
            <person name="Ghai R."/>
            <person name="Kavagutti S V."/>
        </authorList>
    </citation>
    <scope>NUCLEOTIDE SEQUENCE</scope>
</reference>
<dbReference type="SUPFAM" id="SSF53686">
    <property type="entry name" value="Tryptophan synthase beta subunit-like PLP-dependent enzymes"/>
    <property type="match status" value="1"/>
</dbReference>
<evidence type="ECO:0000256" key="2">
    <source>
        <dbReference type="ARBA" id="ARBA00022898"/>
    </source>
</evidence>
<name>A0A6J7I378_9ZZZZ</name>
<proteinExistence type="predicted"/>
<protein>
    <submittedName>
        <fullName evidence="5">Unannotated protein</fullName>
    </submittedName>
</protein>
<comment type="cofactor">
    <cofactor evidence="1">
        <name>pyridoxal 5'-phosphate</name>
        <dbReference type="ChEBI" id="CHEBI:597326"/>
    </cofactor>
</comment>
<evidence type="ECO:0000259" key="4">
    <source>
        <dbReference type="Pfam" id="PF00291"/>
    </source>
</evidence>
<dbReference type="Pfam" id="PF00291">
    <property type="entry name" value="PALP"/>
    <property type="match status" value="1"/>
</dbReference>
<dbReference type="InterPro" id="IPR050147">
    <property type="entry name" value="Ser/Thr_Dehydratase"/>
</dbReference>
<evidence type="ECO:0000256" key="1">
    <source>
        <dbReference type="ARBA" id="ARBA00001933"/>
    </source>
</evidence>
<dbReference type="PANTHER" id="PTHR48078">
    <property type="entry name" value="THREONINE DEHYDRATASE, MITOCHONDRIAL-RELATED"/>
    <property type="match status" value="1"/>
</dbReference>
<dbReference type="PANTHER" id="PTHR48078:SF6">
    <property type="entry name" value="L-THREONINE DEHYDRATASE CATABOLIC TDCB"/>
    <property type="match status" value="1"/>
</dbReference>
<organism evidence="5">
    <name type="scientific">freshwater metagenome</name>
    <dbReference type="NCBI Taxonomy" id="449393"/>
    <lineage>
        <taxon>unclassified sequences</taxon>
        <taxon>metagenomes</taxon>
        <taxon>ecological metagenomes</taxon>
    </lineage>
</organism>
<feature type="domain" description="Tryptophan synthase beta chain-like PALP" evidence="4">
    <location>
        <begin position="22"/>
        <end position="307"/>
    </location>
</feature>
<keyword evidence="2" id="KW-0663">Pyridoxal phosphate</keyword>
<keyword evidence="3" id="KW-0456">Lyase</keyword>